<dbReference type="PROSITE" id="PS00028">
    <property type="entry name" value="ZINC_FINGER_C2H2_1"/>
    <property type="match status" value="2"/>
</dbReference>
<evidence type="ECO:0000256" key="3">
    <source>
        <dbReference type="ARBA" id="ARBA00022737"/>
    </source>
</evidence>
<evidence type="ECO:0000256" key="2">
    <source>
        <dbReference type="ARBA" id="ARBA00022723"/>
    </source>
</evidence>
<evidence type="ECO:0000313" key="11">
    <source>
        <dbReference type="Proteomes" id="UP001295740"/>
    </source>
</evidence>
<evidence type="ECO:0000256" key="6">
    <source>
        <dbReference type="ARBA" id="ARBA00023242"/>
    </source>
</evidence>
<dbReference type="PROSITE" id="PS50157">
    <property type="entry name" value="ZINC_FINGER_C2H2_2"/>
    <property type="match status" value="1"/>
</dbReference>
<keyword evidence="5" id="KW-0862">Zinc</keyword>
<proteinExistence type="predicted"/>
<keyword evidence="2" id="KW-0479">Metal-binding</keyword>
<evidence type="ECO:0000256" key="5">
    <source>
        <dbReference type="ARBA" id="ARBA00022833"/>
    </source>
</evidence>
<accession>A0AAI8YJN8</accession>
<evidence type="ECO:0000256" key="4">
    <source>
        <dbReference type="ARBA" id="ARBA00022771"/>
    </source>
</evidence>
<keyword evidence="4 7" id="KW-0863">Zinc-finger</keyword>
<keyword evidence="3" id="KW-0677">Repeat</keyword>
<dbReference type="Proteomes" id="UP001295740">
    <property type="component" value="Unassembled WGS sequence"/>
</dbReference>
<evidence type="ECO:0000256" key="7">
    <source>
        <dbReference type="PROSITE-ProRule" id="PRU00042"/>
    </source>
</evidence>
<dbReference type="Gene3D" id="3.30.160.60">
    <property type="entry name" value="Classic Zinc Finger"/>
    <property type="match status" value="1"/>
</dbReference>
<feature type="region of interest" description="Disordered" evidence="8">
    <location>
        <begin position="179"/>
        <end position="207"/>
    </location>
</feature>
<evidence type="ECO:0000313" key="10">
    <source>
        <dbReference type="EMBL" id="CAJ2507230.1"/>
    </source>
</evidence>
<feature type="domain" description="C2H2-type" evidence="9">
    <location>
        <begin position="313"/>
        <end position="344"/>
    </location>
</feature>
<dbReference type="GO" id="GO:0005634">
    <property type="term" value="C:nucleus"/>
    <property type="evidence" value="ECO:0007669"/>
    <property type="project" value="UniProtKB-SubCell"/>
</dbReference>
<evidence type="ECO:0000256" key="8">
    <source>
        <dbReference type="SAM" id="MobiDB-lite"/>
    </source>
</evidence>
<keyword evidence="11" id="KW-1185">Reference proteome</keyword>
<dbReference type="SMART" id="SM00355">
    <property type="entry name" value="ZnF_C2H2"/>
    <property type="match status" value="4"/>
</dbReference>
<dbReference type="EMBL" id="CAUWAG010000010">
    <property type="protein sequence ID" value="CAJ2507230.1"/>
    <property type="molecule type" value="Genomic_DNA"/>
</dbReference>
<comment type="caution">
    <text evidence="10">The sequence shown here is derived from an EMBL/GenBank/DDBJ whole genome shotgun (WGS) entry which is preliminary data.</text>
</comment>
<dbReference type="InterPro" id="IPR050888">
    <property type="entry name" value="ZnF_C2H2-type_TF"/>
</dbReference>
<reference evidence="10" key="1">
    <citation type="submission" date="2023-10" db="EMBL/GenBank/DDBJ databases">
        <authorList>
            <person name="Hackl T."/>
        </authorList>
    </citation>
    <scope>NUCLEOTIDE SEQUENCE</scope>
</reference>
<dbReference type="AlphaFoldDB" id="A0AAI8YJN8"/>
<comment type="subcellular location">
    <subcellularLocation>
        <location evidence="1">Nucleus</location>
    </subcellularLocation>
</comment>
<name>A0AAI8YJN8_9PEZI</name>
<evidence type="ECO:0000256" key="1">
    <source>
        <dbReference type="ARBA" id="ARBA00004123"/>
    </source>
</evidence>
<evidence type="ECO:0000259" key="9">
    <source>
        <dbReference type="PROSITE" id="PS50157"/>
    </source>
</evidence>
<dbReference type="PANTHER" id="PTHR24406">
    <property type="entry name" value="TRANSCRIPTIONAL REPRESSOR CTCFL-RELATED"/>
    <property type="match status" value="1"/>
</dbReference>
<dbReference type="InterPro" id="IPR013087">
    <property type="entry name" value="Znf_C2H2_type"/>
</dbReference>
<sequence>MADNMSSRMSTMSFEDAPVPLSRRCSKCNVLFDTLQLLDKHQKEKGHFACDQCNNTYFDPGSLDHRADQELNCPGCHKTFTRAGGWIAHVENNLCPRIPSKDVARLRDKMLKMGQALEFQNASQVDFAAYNAYKNDTWAPAGASSTTARSSVHTATHRPNIMPNVNKVYFRPGQFPKIEEDGYTPSGPEFPPLGGSNQSKQPDLLTGAGTDTYEQTSANAWGQNKVLFPKAYGAVPPPSAFSGNTRVQPARPTGLRPTSQRITDPDDPGFNAAVFEDPILHTFKCPHGCKTKIKSGRGLITHLKSEAHSETEITCTTCNNVFKSATALVQHTEATQKCHVRQTPDFRGQLNQLTGGALDIDEKTRLKNDTVKFLIDNKFVDSLRNPTSGPKTGLEMEENEKIKEAVKKKQDYWKHHEPDWN</sequence>
<organism evidence="10 11">
    <name type="scientific">Anthostomella pinea</name>
    <dbReference type="NCBI Taxonomy" id="933095"/>
    <lineage>
        <taxon>Eukaryota</taxon>
        <taxon>Fungi</taxon>
        <taxon>Dikarya</taxon>
        <taxon>Ascomycota</taxon>
        <taxon>Pezizomycotina</taxon>
        <taxon>Sordariomycetes</taxon>
        <taxon>Xylariomycetidae</taxon>
        <taxon>Xylariales</taxon>
        <taxon>Xylariaceae</taxon>
        <taxon>Anthostomella</taxon>
    </lineage>
</organism>
<protein>
    <submittedName>
        <fullName evidence="10">Uu.00g084160.m01.CDS01</fullName>
    </submittedName>
</protein>
<keyword evidence="6" id="KW-0539">Nucleus</keyword>
<gene>
    <name evidence="10" type="ORF">KHLLAP_LOCUS7698</name>
</gene>
<dbReference type="GO" id="GO:0008270">
    <property type="term" value="F:zinc ion binding"/>
    <property type="evidence" value="ECO:0007669"/>
    <property type="project" value="UniProtKB-KW"/>
</dbReference>
<feature type="region of interest" description="Disordered" evidence="8">
    <location>
        <begin position="240"/>
        <end position="267"/>
    </location>
</feature>